<name>A0A0E0EZU0_9ORYZ</name>
<evidence type="ECO:0000256" key="1">
    <source>
        <dbReference type="SAM" id="MobiDB-lite"/>
    </source>
</evidence>
<proteinExistence type="predicted"/>
<feature type="region of interest" description="Disordered" evidence="1">
    <location>
        <begin position="1"/>
        <end position="52"/>
    </location>
</feature>
<reference evidence="2" key="2">
    <citation type="submission" date="2018-05" db="EMBL/GenBank/DDBJ databases">
        <title>OmerRS3 (Oryza meridionalis Reference Sequence Version 3).</title>
        <authorList>
            <person name="Zhang J."/>
            <person name="Kudrna D."/>
            <person name="Lee S."/>
            <person name="Talag J."/>
            <person name="Welchert J."/>
            <person name="Wing R.A."/>
        </authorList>
    </citation>
    <scope>NUCLEOTIDE SEQUENCE [LARGE SCALE GENOMIC DNA]</scope>
    <source>
        <strain evidence="2">cv. OR44</strain>
    </source>
</reference>
<feature type="region of interest" description="Disordered" evidence="1">
    <location>
        <begin position="186"/>
        <end position="208"/>
    </location>
</feature>
<sequence length="208" mass="22260">MAAAGYKAAAASGEDDDSGGDCTLPSARSGVRGGGDPVAARRQQRRAEAGGDQALYNGFGAAGMHGAAVMQPPTFGQLKLRTSLLHPQNGVTHQHFRKRVREREDVKVGKGGDQALYNGFGAAGMHGAAVMQPPTFGQVRGQEPVLPWVQLLPQFILLLYQRWKQLPAAAAALAYPHRSCLLRLPPPPRSPAVAPPVSTCQRREKRRK</sequence>
<dbReference type="EnsemblPlants" id="OMERI10G12120.1">
    <property type="protein sequence ID" value="OMERI10G12120.1"/>
    <property type="gene ID" value="OMERI10G12120"/>
</dbReference>
<evidence type="ECO:0000313" key="2">
    <source>
        <dbReference type="EnsemblPlants" id="OMERI10G12120.1"/>
    </source>
</evidence>
<dbReference type="AlphaFoldDB" id="A0A0E0EZU0"/>
<keyword evidence="3" id="KW-1185">Reference proteome</keyword>
<dbReference type="HOGENOM" id="CLU_1322746_0_0_1"/>
<protein>
    <submittedName>
        <fullName evidence="2">Uncharacterized protein</fullName>
    </submittedName>
</protein>
<organism evidence="2">
    <name type="scientific">Oryza meridionalis</name>
    <dbReference type="NCBI Taxonomy" id="40149"/>
    <lineage>
        <taxon>Eukaryota</taxon>
        <taxon>Viridiplantae</taxon>
        <taxon>Streptophyta</taxon>
        <taxon>Embryophyta</taxon>
        <taxon>Tracheophyta</taxon>
        <taxon>Spermatophyta</taxon>
        <taxon>Magnoliopsida</taxon>
        <taxon>Liliopsida</taxon>
        <taxon>Poales</taxon>
        <taxon>Poaceae</taxon>
        <taxon>BOP clade</taxon>
        <taxon>Oryzoideae</taxon>
        <taxon>Oryzeae</taxon>
        <taxon>Oryzinae</taxon>
        <taxon>Oryza</taxon>
    </lineage>
</organism>
<evidence type="ECO:0000313" key="3">
    <source>
        <dbReference type="Proteomes" id="UP000008021"/>
    </source>
</evidence>
<reference evidence="2" key="1">
    <citation type="submission" date="2015-04" db="UniProtKB">
        <authorList>
            <consortium name="EnsemblPlants"/>
        </authorList>
    </citation>
    <scope>IDENTIFICATION</scope>
</reference>
<dbReference type="Proteomes" id="UP000008021">
    <property type="component" value="Chromosome 10"/>
</dbReference>
<feature type="compositionally biased region" description="Low complexity" evidence="1">
    <location>
        <begin position="1"/>
        <end position="12"/>
    </location>
</feature>
<dbReference type="Gramene" id="OMERI10G12120.1">
    <property type="protein sequence ID" value="OMERI10G12120.1"/>
    <property type="gene ID" value="OMERI10G12120"/>
</dbReference>
<accession>A0A0E0EZU0</accession>